<dbReference type="STRING" id="225164.V4AMS4"/>
<dbReference type="Pfam" id="PF00089">
    <property type="entry name" value="Trypsin"/>
    <property type="match status" value="1"/>
</dbReference>
<dbReference type="InterPro" id="IPR001314">
    <property type="entry name" value="Peptidase_S1A"/>
</dbReference>
<dbReference type="AlphaFoldDB" id="V4AMS4"/>
<evidence type="ECO:0000313" key="5">
    <source>
        <dbReference type="EMBL" id="ESO98447.1"/>
    </source>
</evidence>
<dbReference type="RefSeq" id="XP_009051130.1">
    <property type="nucleotide sequence ID" value="XM_009052882.1"/>
</dbReference>
<dbReference type="Proteomes" id="UP000030746">
    <property type="component" value="Unassembled WGS sequence"/>
</dbReference>
<comment type="similarity">
    <text evidence="2">Belongs to the peptidase S1 family. CLIP subfamily.</text>
</comment>
<evidence type="ECO:0000313" key="6">
    <source>
        <dbReference type="Proteomes" id="UP000030746"/>
    </source>
</evidence>
<sequence>MVVHELYVLVVLLGIARAEEDLCGFRVIGGEPARSRVLSEQAVRCMWPWMVSVRKTEGKYLCPGVLIGRDKVITTARCIKALESLEGPTEVVVGEHNILVENDRNEEIIPVDNMLVHPEYDSYCVGNDIGVVKLSRDVEYNLCIVPACLSSIRPDPSCDNFLNECVIAGWGKYMATTPDRSPILRWAYTNMLGPNVCRAIYQYWDNSTLPENVFCLDKITSKRAACLGDEGGMVVCNIEGHWKLKGLISLATCDDNLPSLAVDISNSKIHNFITSQ</sequence>
<dbReference type="GO" id="GO:0006508">
    <property type="term" value="P:proteolysis"/>
    <property type="evidence" value="ECO:0007669"/>
    <property type="project" value="InterPro"/>
</dbReference>
<dbReference type="SUPFAM" id="SSF50494">
    <property type="entry name" value="Trypsin-like serine proteases"/>
    <property type="match status" value="1"/>
</dbReference>
<protein>
    <recommendedName>
        <fullName evidence="4">Peptidase S1 domain-containing protein</fullName>
    </recommendedName>
</protein>
<evidence type="ECO:0000259" key="4">
    <source>
        <dbReference type="PROSITE" id="PS50240"/>
    </source>
</evidence>
<dbReference type="InterPro" id="IPR051487">
    <property type="entry name" value="Ser/Thr_Proteases_Immune/Dev"/>
</dbReference>
<dbReference type="SMART" id="SM00020">
    <property type="entry name" value="Tryp_SPc"/>
    <property type="match status" value="1"/>
</dbReference>
<dbReference type="PRINTS" id="PR00722">
    <property type="entry name" value="CHYMOTRYPSIN"/>
</dbReference>
<organism evidence="5 6">
    <name type="scientific">Lottia gigantea</name>
    <name type="common">Giant owl limpet</name>
    <dbReference type="NCBI Taxonomy" id="225164"/>
    <lineage>
        <taxon>Eukaryota</taxon>
        <taxon>Metazoa</taxon>
        <taxon>Spiralia</taxon>
        <taxon>Lophotrochozoa</taxon>
        <taxon>Mollusca</taxon>
        <taxon>Gastropoda</taxon>
        <taxon>Patellogastropoda</taxon>
        <taxon>Lottioidea</taxon>
        <taxon>Lottiidae</taxon>
        <taxon>Lottia</taxon>
    </lineage>
</organism>
<dbReference type="PANTHER" id="PTHR24256">
    <property type="entry name" value="TRYPTASE-RELATED"/>
    <property type="match status" value="1"/>
</dbReference>
<feature type="chain" id="PRO_5004716176" description="Peptidase S1 domain-containing protein" evidence="3">
    <location>
        <begin position="19"/>
        <end position="276"/>
    </location>
</feature>
<feature type="domain" description="Peptidase S1" evidence="4">
    <location>
        <begin position="27"/>
        <end position="276"/>
    </location>
</feature>
<dbReference type="Gene3D" id="2.40.10.10">
    <property type="entry name" value="Trypsin-like serine proteases"/>
    <property type="match status" value="2"/>
</dbReference>
<dbReference type="InterPro" id="IPR009003">
    <property type="entry name" value="Peptidase_S1_PA"/>
</dbReference>
<dbReference type="GO" id="GO:0004252">
    <property type="term" value="F:serine-type endopeptidase activity"/>
    <property type="evidence" value="ECO:0007669"/>
    <property type="project" value="InterPro"/>
</dbReference>
<keyword evidence="6" id="KW-1185">Reference proteome</keyword>
<dbReference type="InterPro" id="IPR043504">
    <property type="entry name" value="Peptidase_S1_PA_chymotrypsin"/>
</dbReference>
<dbReference type="CDD" id="cd00190">
    <property type="entry name" value="Tryp_SPc"/>
    <property type="match status" value="1"/>
</dbReference>
<dbReference type="OrthoDB" id="7726766at2759"/>
<gene>
    <name evidence="5" type="ORF">LOTGIDRAFT_159254</name>
</gene>
<dbReference type="InterPro" id="IPR001254">
    <property type="entry name" value="Trypsin_dom"/>
</dbReference>
<feature type="signal peptide" evidence="3">
    <location>
        <begin position="1"/>
        <end position="18"/>
    </location>
</feature>
<dbReference type="OMA" id="ENQICMV"/>
<dbReference type="GeneID" id="20238004"/>
<evidence type="ECO:0000256" key="2">
    <source>
        <dbReference type="ARBA" id="ARBA00024195"/>
    </source>
</evidence>
<dbReference type="KEGG" id="lgi:LOTGIDRAFT_159254"/>
<dbReference type="FunFam" id="2.40.10.10:FF:000068">
    <property type="entry name" value="transmembrane protease serine 2"/>
    <property type="match status" value="1"/>
</dbReference>
<dbReference type="CTD" id="20238004"/>
<dbReference type="PROSITE" id="PS50240">
    <property type="entry name" value="TRYPSIN_DOM"/>
    <property type="match status" value="1"/>
</dbReference>
<proteinExistence type="inferred from homology"/>
<reference evidence="5 6" key="1">
    <citation type="journal article" date="2013" name="Nature">
        <title>Insights into bilaterian evolution from three spiralian genomes.</title>
        <authorList>
            <person name="Simakov O."/>
            <person name="Marletaz F."/>
            <person name="Cho S.J."/>
            <person name="Edsinger-Gonzales E."/>
            <person name="Havlak P."/>
            <person name="Hellsten U."/>
            <person name="Kuo D.H."/>
            <person name="Larsson T."/>
            <person name="Lv J."/>
            <person name="Arendt D."/>
            <person name="Savage R."/>
            <person name="Osoegawa K."/>
            <person name="de Jong P."/>
            <person name="Grimwood J."/>
            <person name="Chapman J.A."/>
            <person name="Shapiro H."/>
            <person name="Aerts A."/>
            <person name="Otillar R.P."/>
            <person name="Terry A.Y."/>
            <person name="Boore J.L."/>
            <person name="Grigoriev I.V."/>
            <person name="Lindberg D.R."/>
            <person name="Seaver E.C."/>
            <person name="Weisblat D.A."/>
            <person name="Putnam N.H."/>
            <person name="Rokhsar D.S."/>
        </authorList>
    </citation>
    <scope>NUCLEOTIDE SEQUENCE [LARGE SCALE GENOMIC DNA]</scope>
</reference>
<dbReference type="EMBL" id="KB201262">
    <property type="protein sequence ID" value="ESO98447.1"/>
    <property type="molecule type" value="Genomic_DNA"/>
</dbReference>
<keyword evidence="1" id="KW-1015">Disulfide bond</keyword>
<accession>V4AMS4</accession>
<keyword evidence="3" id="KW-0732">Signal</keyword>
<dbReference type="HOGENOM" id="CLU_006842_7_6_1"/>
<evidence type="ECO:0000256" key="3">
    <source>
        <dbReference type="SAM" id="SignalP"/>
    </source>
</evidence>
<name>V4AMS4_LOTGI</name>
<evidence type="ECO:0000256" key="1">
    <source>
        <dbReference type="ARBA" id="ARBA00023157"/>
    </source>
</evidence>